<dbReference type="GO" id="GO:0004401">
    <property type="term" value="F:histidinol-phosphatase activity"/>
    <property type="evidence" value="ECO:0007669"/>
    <property type="project" value="UniProtKB-UniRule"/>
</dbReference>
<evidence type="ECO:0000256" key="3">
    <source>
        <dbReference type="ARBA" id="ARBA00013085"/>
    </source>
</evidence>
<evidence type="ECO:0000256" key="4">
    <source>
        <dbReference type="ARBA" id="ARBA00022605"/>
    </source>
</evidence>
<evidence type="ECO:0000256" key="2">
    <source>
        <dbReference type="ARBA" id="ARBA00009152"/>
    </source>
</evidence>
<dbReference type="Proteomes" id="UP000294613">
    <property type="component" value="Unassembled WGS sequence"/>
</dbReference>
<sequence>MKADFHMHSSFSSDAEFEPEAMIQEAIRRGLQTICFTDHQDKDYQGGPLSFTFDTEFYFRTMQRLQQEYREKIDVRIGVELGLQPHLGEYYKQYISQYPFDFVLGSVHVIQSEDPYYPQFFEKRTDREAYEAAFLATLENIRAVSEFDVLGHLDYIVRYGRSIESYSYSTFSDLIDEILRELIGQGKGLELNMAGYKYGLGFGHPHPDILKRYRELGGEIVTVGSDGHRPEHLAYAFGLVSEILHSCGFQYYTEFKGRKPVFQQLP</sequence>
<evidence type="ECO:0000259" key="9">
    <source>
        <dbReference type="SMART" id="SM00481"/>
    </source>
</evidence>
<reference evidence="10 13" key="1">
    <citation type="journal article" date="2018" name="Int. J. Syst. Evol. Microbiol.">
        <title>Draft Genome Sequence of Faecalimonas umbilicata JCM 30896T, an Acetate-Producing Bacterium Isolated from Human Feces.</title>
        <authorList>
            <person name="Sakamoto M."/>
            <person name="Ikeyama N."/>
            <person name="Yuki M."/>
            <person name="Ohkuma M."/>
        </authorList>
    </citation>
    <scope>NUCLEOTIDE SEQUENCE [LARGE SCALE GENOMIC DNA]</scope>
    <source>
        <strain evidence="10 13">EGH7</strain>
    </source>
</reference>
<dbReference type="PANTHER" id="PTHR21039">
    <property type="entry name" value="HISTIDINOL PHOSPHATASE-RELATED"/>
    <property type="match status" value="1"/>
</dbReference>
<dbReference type="AlphaFoldDB" id="A0A4V2UQC2"/>
<accession>A0A4V2UQC2</accession>
<comment type="similarity">
    <text evidence="2 8">Belongs to the PHP hydrolase family. HisK subfamily.</text>
</comment>
<dbReference type="Proteomes" id="UP000702954">
    <property type="component" value="Unassembled WGS sequence"/>
</dbReference>
<evidence type="ECO:0000256" key="7">
    <source>
        <dbReference type="ARBA" id="ARBA00049158"/>
    </source>
</evidence>
<evidence type="ECO:0000256" key="1">
    <source>
        <dbReference type="ARBA" id="ARBA00004970"/>
    </source>
</evidence>
<dbReference type="InterPro" id="IPR010140">
    <property type="entry name" value="Histidinol_P_phosphatase_HisJ"/>
</dbReference>
<dbReference type="GO" id="GO:0005737">
    <property type="term" value="C:cytoplasm"/>
    <property type="evidence" value="ECO:0007669"/>
    <property type="project" value="TreeGrafter"/>
</dbReference>
<keyword evidence="6 8" id="KW-0368">Histidine biosynthesis</keyword>
<keyword evidence="13" id="KW-1185">Reference proteome</keyword>
<comment type="caution">
    <text evidence="11">The sequence shown here is derived from an EMBL/GenBank/DDBJ whole genome shotgun (WGS) entry which is preliminary data.</text>
</comment>
<feature type="domain" description="Polymerase/histidinol phosphatase N-terminal" evidence="9">
    <location>
        <begin position="3"/>
        <end position="85"/>
    </location>
</feature>
<organism evidence="11 12">
    <name type="scientific">Faecalimonas umbilicata</name>
    <dbReference type="NCBI Taxonomy" id="1912855"/>
    <lineage>
        <taxon>Bacteria</taxon>
        <taxon>Bacillati</taxon>
        <taxon>Bacillota</taxon>
        <taxon>Clostridia</taxon>
        <taxon>Lachnospirales</taxon>
        <taxon>Lachnospiraceae</taxon>
        <taxon>Faecalimonas</taxon>
    </lineage>
</organism>
<name>A0A4V2UQC2_9FIRM</name>
<evidence type="ECO:0000313" key="10">
    <source>
        <dbReference type="EMBL" id="GBU06300.1"/>
    </source>
</evidence>
<evidence type="ECO:0000256" key="6">
    <source>
        <dbReference type="ARBA" id="ARBA00023102"/>
    </source>
</evidence>
<dbReference type="InterPro" id="IPR004013">
    <property type="entry name" value="PHP_dom"/>
</dbReference>
<dbReference type="InterPro" id="IPR016195">
    <property type="entry name" value="Pol/histidinol_Pase-like"/>
</dbReference>
<evidence type="ECO:0000256" key="5">
    <source>
        <dbReference type="ARBA" id="ARBA00022801"/>
    </source>
</evidence>
<evidence type="ECO:0000256" key="8">
    <source>
        <dbReference type="RuleBase" id="RU366003"/>
    </source>
</evidence>
<reference evidence="11 12" key="2">
    <citation type="submission" date="2019-03" db="EMBL/GenBank/DDBJ databases">
        <title>Genomic Encyclopedia of Type Strains, Phase IV (KMG-IV): sequencing the most valuable type-strain genomes for metagenomic binning, comparative biology and taxonomic classification.</title>
        <authorList>
            <person name="Goeker M."/>
        </authorList>
    </citation>
    <scope>NUCLEOTIDE SEQUENCE [LARGE SCALE GENOMIC DNA]</scope>
    <source>
        <strain evidence="11 12">DSM 103426</strain>
    </source>
</reference>
<evidence type="ECO:0000313" key="11">
    <source>
        <dbReference type="EMBL" id="TCS69347.1"/>
    </source>
</evidence>
<gene>
    <name evidence="11" type="ORF">EDD74_104103</name>
    <name evidence="10" type="ORF">FAEUMB_28410</name>
</gene>
<dbReference type="SMART" id="SM00481">
    <property type="entry name" value="POLIIIAc"/>
    <property type="match status" value="1"/>
</dbReference>
<protein>
    <recommendedName>
        <fullName evidence="3 8">Histidinol-phosphatase</fullName>
        <shortName evidence="8">HolPase</shortName>
        <ecNumber evidence="3 8">3.1.3.15</ecNumber>
    </recommendedName>
</protein>
<dbReference type="EMBL" id="SLZV01000004">
    <property type="protein sequence ID" value="TCS69347.1"/>
    <property type="molecule type" value="Genomic_DNA"/>
</dbReference>
<comment type="catalytic activity">
    <reaction evidence="7 8">
        <text>L-histidinol phosphate + H2O = L-histidinol + phosphate</text>
        <dbReference type="Rhea" id="RHEA:14465"/>
        <dbReference type="ChEBI" id="CHEBI:15377"/>
        <dbReference type="ChEBI" id="CHEBI:43474"/>
        <dbReference type="ChEBI" id="CHEBI:57699"/>
        <dbReference type="ChEBI" id="CHEBI:57980"/>
        <dbReference type="EC" id="3.1.3.15"/>
    </reaction>
</comment>
<dbReference type="NCBIfam" id="TIGR01856">
    <property type="entry name" value="hisJ_fam"/>
    <property type="match status" value="1"/>
</dbReference>
<evidence type="ECO:0000313" key="13">
    <source>
        <dbReference type="Proteomes" id="UP000702954"/>
    </source>
</evidence>
<dbReference type="RefSeq" id="WP_116442281.1">
    <property type="nucleotide sequence ID" value="NZ_BHEO01000008.1"/>
</dbReference>
<dbReference type="GO" id="GO:0000105">
    <property type="term" value="P:L-histidine biosynthetic process"/>
    <property type="evidence" value="ECO:0007669"/>
    <property type="project" value="UniProtKB-UniRule"/>
</dbReference>
<dbReference type="Pfam" id="PF02811">
    <property type="entry name" value="PHP"/>
    <property type="match status" value="1"/>
</dbReference>
<keyword evidence="4 8" id="KW-0028">Amino-acid biosynthesis</keyword>
<dbReference type="EMBL" id="BHEO01000008">
    <property type="protein sequence ID" value="GBU06300.1"/>
    <property type="molecule type" value="Genomic_DNA"/>
</dbReference>
<dbReference type="PANTHER" id="PTHR21039:SF0">
    <property type="entry name" value="HISTIDINOL-PHOSPHATASE"/>
    <property type="match status" value="1"/>
</dbReference>
<dbReference type="InterPro" id="IPR003141">
    <property type="entry name" value="Pol/His_phosphatase_N"/>
</dbReference>
<dbReference type="Gene3D" id="3.20.20.140">
    <property type="entry name" value="Metal-dependent hydrolases"/>
    <property type="match status" value="1"/>
</dbReference>
<keyword evidence="5 8" id="KW-0378">Hydrolase</keyword>
<dbReference type="EC" id="3.1.3.15" evidence="3 8"/>
<dbReference type="SUPFAM" id="SSF89550">
    <property type="entry name" value="PHP domain-like"/>
    <property type="match status" value="1"/>
</dbReference>
<dbReference type="UniPathway" id="UPA00031">
    <property type="reaction ID" value="UER00013"/>
</dbReference>
<proteinExistence type="inferred from homology"/>
<evidence type="ECO:0000313" key="12">
    <source>
        <dbReference type="Proteomes" id="UP000294613"/>
    </source>
</evidence>
<comment type="pathway">
    <text evidence="1 8">Amino-acid biosynthesis; L-histidine biosynthesis; L-histidine from 5-phospho-alpha-D-ribose 1-diphosphate: step 8/9.</text>
</comment>